<organism evidence="6 7">
    <name type="scientific">Acetobacter thailandicus</name>
    <dbReference type="NCBI Taxonomy" id="1502842"/>
    <lineage>
        <taxon>Bacteria</taxon>
        <taxon>Pseudomonadati</taxon>
        <taxon>Pseudomonadota</taxon>
        <taxon>Alphaproteobacteria</taxon>
        <taxon>Acetobacterales</taxon>
        <taxon>Acetobacteraceae</taxon>
        <taxon>Acetobacter</taxon>
    </lineage>
</organism>
<evidence type="ECO:0000313" key="6">
    <source>
        <dbReference type="EMBL" id="MCX2563550.1"/>
    </source>
</evidence>
<evidence type="ECO:0000313" key="7">
    <source>
        <dbReference type="Proteomes" id="UP001301152"/>
    </source>
</evidence>
<name>A0ABT3QE40_9PROT</name>
<evidence type="ECO:0000256" key="4">
    <source>
        <dbReference type="ARBA" id="ARBA00022833"/>
    </source>
</evidence>
<dbReference type="RefSeq" id="WP_173559175.1">
    <property type="nucleotide sequence ID" value="NZ_JAPIUZ010000002.1"/>
</dbReference>
<accession>A0ABT3QE40</accession>
<dbReference type="EMBL" id="JAPIUZ010000002">
    <property type="protein sequence ID" value="MCX2563550.1"/>
    <property type="molecule type" value="Genomic_DNA"/>
</dbReference>
<protein>
    <submittedName>
        <fullName evidence="6">Creatininase family protein</fullName>
    </submittedName>
</protein>
<comment type="cofactor">
    <cofactor evidence="1">
        <name>Zn(2+)</name>
        <dbReference type="ChEBI" id="CHEBI:29105"/>
    </cofactor>
</comment>
<dbReference type="PANTHER" id="PTHR35005">
    <property type="entry name" value="3-DEHYDRO-SCYLLO-INOSOSE HYDROLASE"/>
    <property type="match status" value="1"/>
</dbReference>
<dbReference type="Proteomes" id="UP001301152">
    <property type="component" value="Unassembled WGS sequence"/>
</dbReference>
<keyword evidence="3" id="KW-0378">Hydrolase</keyword>
<dbReference type="SUPFAM" id="SSF102215">
    <property type="entry name" value="Creatininase"/>
    <property type="match status" value="1"/>
</dbReference>
<dbReference type="PANTHER" id="PTHR35005:SF1">
    <property type="entry name" value="2-AMINO-5-FORMYLAMINO-6-RIBOSYLAMINOPYRIMIDIN-4(3H)-ONE 5'-MONOPHOSPHATE DEFORMYLASE"/>
    <property type="match status" value="1"/>
</dbReference>
<keyword evidence="7" id="KW-1185">Reference proteome</keyword>
<gene>
    <name evidence="6" type="ORF">OQ497_06195</name>
</gene>
<evidence type="ECO:0000256" key="5">
    <source>
        <dbReference type="ARBA" id="ARBA00024029"/>
    </source>
</evidence>
<evidence type="ECO:0000256" key="1">
    <source>
        <dbReference type="ARBA" id="ARBA00001947"/>
    </source>
</evidence>
<dbReference type="Gene3D" id="3.40.50.10310">
    <property type="entry name" value="Creatininase"/>
    <property type="match status" value="1"/>
</dbReference>
<dbReference type="Pfam" id="PF02633">
    <property type="entry name" value="Creatininase"/>
    <property type="match status" value="1"/>
</dbReference>
<keyword evidence="2" id="KW-0479">Metal-binding</keyword>
<keyword evidence="4" id="KW-0862">Zinc</keyword>
<dbReference type="InterPro" id="IPR003785">
    <property type="entry name" value="Creatininase/forma_Hydrolase"/>
</dbReference>
<comment type="similarity">
    <text evidence="5">Belongs to the creatininase superfamily.</text>
</comment>
<comment type="caution">
    <text evidence="6">The sequence shown here is derived from an EMBL/GenBank/DDBJ whole genome shotgun (WGS) entry which is preliminary data.</text>
</comment>
<reference evidence="6 7" key="1">
    <citation type="submission" date="2022-11" db="EMBL/GenBank/DDBJ databases">
        <title>Genome sequencing of Acetobacter type strain.</title>
        <authorList>
            <person name="Heo J."/>
            <person name="Lee D."/>
            <person name="Han B.-H."/>
            <person name="Hong S.-B."/>
            <person name="Kwon S.-W."/>
        </authorList>
    </citation>
    <scope>NUCLEOTIDE SEQUENCE [LARGE SCALE GENOMIC DNA]</scope>
    <source>
        <strain evidence="6 7">KACC 21253</strain>
    </source>
</reference>
<sequence length="272" mass="29731">MKILKAVTLFSVVLSGFISDTSYGQTSQSDSVQFEKLTWTEIDNKIHSGTTTIIIPVGATEQSGPYLAVGKHNTRVKLLADEIAQKLGRTLVAPVVSYVPEGSTTPRSSHMRFPGTITVPNDVFEKMMISAAESFRVQGFKLVVFLGDHGGYNSVLEKTVKTLNKSWHDKNARAFFDVGYYTAVTHDYAHWLAQHGYAKEVGMHADISDTSLLMAADPSMVRQQALRQSGQPLTSQGIYGGDPRRASAALGKVGLEMQVNAAVHDIRSLQQE</sequence>
<evidence type="ECO:0000256" key="2">
    <source>
        <dbReference type="ARBA" id="ARBA00022723"/>
    </source>
</evidence>
<proteinExistence type="inferred from homology"/>
<evidence type="ECO:0000256" key="3">
    <source>
        <dbReference type="ARBA" id="ARBA00022801"/>
    </source>
</evidence>
<dbReference type="InterPro" id="IPR024087">
    <property type="entry name" value="Creatininase-like_sf"/>
</dbReference>